<dbReference type="NCBIfam" id="TIGR02093">
    <property type="entry name" value="P_ylase"/>
    <property type="match status" value="1"/>
</dbReference>
<dbReference type="FunFam" id="3.40.50.2000:FF:000807">
    <property type="entry name" value="Alpha-glucan phosphorylase 2, cytosolic"/>
    <property type="match status" value="1"/>
</dbReference>
<evidence type="ECO:0000256" key="1">
    <source>
        <dbReference type="ARBA" id="ARBA00001275"/>
    </source>
</evidence>
<comment type="function">
    <text evidence="9">Phosphorylase is an important allosteric enzyme in carbohydrate metabolism. Enzymes from different sources differ in their regulatory mechanisms and in their natural substrates. However, all known phosphorylases share catalytic and structural properties.</text>
</comment>
<dbReference type="EC" id="2.4.1.1" evidence="11"/>
<evidence type="ECO:0000256" key="9">
    <source>
        <dbReference type="ARBA" id="ARBA00025174"/>
    </source>
</evidence>
<dbReference type="GO" id="GO:0005737">
    <property type="term" value="C:cytoplasm"/>
    <property type="evidence" value="ECO:0007669"/>
    <property type="project" value="TreeGrafter"/>
</dbReference>
<dbReference type="GO" id="GO:0008184">
    <property type="term" value="F:glycogen phosphorylase activity"/>
    <property type="evidence" value="ECO:0007669"/>
    <property type="project" value="InterPro"/>
</dbReference>
<dbReference type="Gene3D" id="3.40.50.2000">
    <property type="entry name" value="Glycogen Phosphorylase B"/>
    <property type="match status" value="2"/>
</dbReference>
<dbReference type="EMBL" id="NBZD01000001">
    <property type="protein sequence ID" value="PNH19400.1"/>
    <property type="molecule type" value="Genomic_DNA"/>
</dbReference>
<comment type="caution">
    <text evidence="12">The sequence shown here is derived from an EMBL/GenBank/DDBJ whole genome shotgun (WGS) entry which is preliminary data.</text>
</comment>
<evidence type="ECO:0000256" key="10">
    <source>
        <dbReference type="PIRSR" id="PIRSR000460-1"/>
    </source>
</evidence>
<comment type="similarity">
    <text evidence="3 11">Belongs to the glycogen phosphorylase family.</text>
</comment>
<comment type="function">
    <text evidence="11">Allosteric enzyme that catalyzes the rate-limiting step in glycogen catabolism, the phosphorolytic cleavage of glycogen to produce glucose-1-phosphate, and plays a central role in maintaining cellular and organismal glucose homeostasis.</text>
</comment>
<dbReference type="CDD" id="cd04300">
    <property type="entry name" value="GT35_Glycogen_Phosphorylase"/>
    <property type="match status" value="1"/>
</dbReference>
<reference evidence="13" key="1">
    <citation type="submission" date="2017-04" db="EMBL/GenBank/DDBJ databases">
        <authorList>
            <person name="Bumgarner R.E."/>
            <person name="Fredricks D.N."/>
            <person name="Srinivasan S."/>
        </authorList>
    </citation>
    <scope>NUCLEOTIDE SEQUENCE [LARGE SCALE GENOMIC DNA]</scope>
    <source>
        <strain evidence="13">KA00405</strain>
    </source>
</reference>
<protein>
    <recommendedName>
        <fullName evidence="11">Alpha-1,4 glucan phosphorylase</fullName>
        <ecNumber evidence="11">2.4.1.1</ecNumber>
    </recommendedName>
</protein>
<feature type="modified residue" description="N6-(pyridoxal phosphate)lysine" evidence="10">
    <location>
        <position position="635"/>
    </location>
</feature>
<evidence type="ECO:0000313" key="13">
    <source>
        <dbReference type="Proteomes" id="UP000236394"/>
    </source>
</evidence>
<keyword evidence="7 10" id="KW-0663">Pyridoxal phosphate</keyword>
<dbReference type="AlphaFoldDB" id="A0A2J8B3P7"/>
<evidence type="ECO:0000256" key="5">
    <source>
        <dbReference type="ARBA" id="ARBA00022676"/>
    </source>
</evidence>
<dbReference type="InterPro" id="IPR000811">
    <property type="entry name" value="Glyco_trans_35"/>
</dbReference>
<gene>
    <name evidence="12" type="ORF">B7R76_00485</name>
</gene>
<comment type="cofactor">
    <cofactor evidence="2 11">
        <name>pyridoxal 5'-phosphate</name>
        <dbReference type="ChEBI" id="CHEBI:597326"/>
    </cofactor>
</comment>
<dbReference type="PROSITE" id="PS00102">
    <property type="entry name" value="PHOSPHORYLASE"/>
    <property type="match status" value="1"/>
</dbReference>
<evidence type="ECO:0000256" key="2">
    <source>
        <dbReference type="ARBA" id="ARBA00001933"/>
    </source>
</evidence>
<comment type="catalytic activity">
    <reaction evidence="1 11">
        <text>[(1-&gt;4)-alpha-D-glucosyl](n) + phosphate = [(1-&gt;4)-alpha-D-glucosyl](n-1) + alpha-D-glucose 1-phosphate</text>
        <dbReference type="Rhea" id="RHEA:41732"/>
        <dbReference type="Rhea" id="RHEA-COMP:9584"/>
        <dbReference type="Rhea" id="RHEA-COMP:9586"/>
        <dbReference type="ChEBI" id="CHEBI:15444"/>
        <dbReference type="ChEBI" id="CHEBI:43474"/>
        <dbReference type="ChEBI" id="CHEBI:58601"/>
        <dbReference type="EC" id="2.4.1.1"/>
    </reaction>
</comment>
<proteinExistence type="inferred from homology"/>
<dbReference type="PANTHER" id="PTHR11468:SF3">
    <property type="entry name" value="GLYCOGEN PHOSPHORYLASE, LIVER FORM"/>
    <property type="match status" value="1"/>
</dbReference>
<dbReference type="SUPFAM" id="SSF53756">
    <property type="entry name" value="UDP-Glycosyltransferase/glycogen phosphorylase"/>
    <property type="match status" value="1"/>
</dbReference>
<dbReference type="GO" id="GO:0005980">
    <property type="term" value="P:glycogen catabolic process"/>
    <property type="evidence" value="ECO:0007669"/>
    <property type="project" value="UniProtKB-ARBA"/>
</dbReference>
<dbReference type="Proteomes" id="UP000236394">
    <property type="component" value="Unassembled WGS sequence"/>
</dbReference>
<dbReference type="FunFam" id="3.40.50.2000:FF:000003">
    <property type="entry name" value="Alpha-1,4 glucan phosphorylase"/>
    <property type="match status" value="1"/>
</dbReference>
<name>A0A2J8B3P7_9FIRM</name>
<evidence type="ECO:0000256" key="4">
    <source>
        <dbReference type="ARBA" id="ARBA00022533"/>
    </source>
</evidence>
<keyword evidence="8 11" id="KW-0119">Carbohydrate metabolism</keyword>
<keyword evidence="6 11" id="KW-0808">Transferase</keyword>
<dbReference type="InterPro" id="IPR035090">
    <property type="entry name" value="Pyridoxal_P_attach_site"/>
</dbReference>
<evidence type="ECO:0000313" key="12">
    <source>
        <dbReference type="EMBL" id="PNH19400.1"/>
    </source>
</evidence>
<evidence type="ECO:0000256" key="3">
    <source>
        <dbReference type="ARBA" id="ARBA00006047"/>
    </source>
</evidence>
<organism evidence="12 13">
    <name type="scientific">Mageeibacillus indolicus</name>
    <dbReference type="NCBI Taxonomy" id="884684"/>
    <lineage>
        <taxon>Bacteria</taxon>
        <taxon>Bacillati</taxon>
        <taxon>Bacillota</taxon>
        <taxon>Clostridia</taxon>
        <taxon>Eubacteriales</taxon>
        <taxon>Oscillospiraceae</taxon>
        <taxon>Mageeibacillus</taxon>
    </lineage>
</organism>
<dbReference type="InterPro" id="IPR011833">
    <property type="entry name" value="Glycg_phsphrylas"/>
</dbReference>
<evidence type="ECO:0000256" key="8">
    <source>
        <dbReference type="ARBA" id="ARBA00023277"/>
    </source>
</evidence>
<evidence type="ECO:0000256" key="6">
    <source>
        <dbReference type="ARBA" id="ARBA00022679"/>
    </source>
</evidence>
<dbReference type="PANTHER" id="PTHR11468">
    <property type="entry name" value="GLYCOGEN PHOSPHORYLASE"/>
    <property type="match status" value="1"/>
</dbReference>
<keyword evidence="4" id="KW-0021">Allosteric enzyme</keyword>
<dbReference type="RefSeq" id="WP_102892163.1">
    <property type="nucleotide sequence ID" value="NZ_NBZD01000001.1"/>
</dbReference>
<keyword evidence="5 11" id="KW-0328">Glycosyltransferase</keyword>
<dbReference type="PIRSF" id="PIRSF000460">
    <property type="entry name" value="Pprylas_GlgP"/>
    <property type="match status" value="1"/>
</dbReference>
<accession>A0A2J8B3P7</accession>
<dbReference type="Pfam" id="PF00343">
    <property type="entry name" value="Phosphorylase"/>
    <property type="match status" value="1"/>
</dbReference>
<dbReference type="GO" id="GO:0030170">
    <property type="term" value="F:pyridoxal phosphate binding"/>
    <property type="evidence" value="ECO:0007669"/>
    <property type="project" value="InterPro"/>
</dbReference>
<evidence type="ECO:0000256" key="7">
    <source>
        <dbReference type="ARBA" id="ARBA00022898"/>
    </source>
</evidence>
<evidence type="ECO:0000256" key="11">
    <source>
        <dbReference type="RuleBase" id="RU000587"/>
    </source>
</evidence>
<sequence length="793" mass="90527">MTEIKNAMSSRVAEEIKADTGYTPVQASKHDYWYALSKVVMERIADNWQRTNDLYLKSRRQHYFSAEFLVGRALLNNLTNLNMLEEARDAMASFGLDINDILEEETDPALGNGGLGRLAACFMDSCATSNYPVQGYGILYRYGLFYQLIEDGFQTEKPDEWMERDYPFVVSRPAETVLVHFSDFDVKAIPHDMPITGYGTKNVNTLRLWQAKALEEFDFQLFNDQHFTQALNFRNQAQDICRVLYPNDTTRDGKTLRLRQQYFFVSASLQDILHKYIAEHGEDFAAFPKYNCIQLNDTHPVIGILELMRLLIDEYHQTWDDAWAIVTKTFAYTNHTVMQEALEKWDVDLMQGLLPRIYEIVAKLDVQLRQDLAGLAVYSSRIDQMAIVANNQVHMARLACYASFSINGVASMHTEILKKDTLKDWYQIWPERFNNKTNGVTPRRWLRMCNAELSELLTESLGSDAWVTSLDELAKLANLAEDPKILRRFLAIKKTKKQQLANFLHNYEGVDVDTTAIFDVQIKRLHEYKRQLLNGLYILDLYFRVKEDPSALIQPRVFIFGAKAAPGYYRAKSIIKFLNEISRLINNDPDMNGKIKVVFVHNYCVSVAEKLFPAADISEQISTAGLEASGTGNMKFMMNGALTLGTLDGANVEIIQAVGDENGYIFGAKEEELAEIKPKYDPYQLYLTVPGLRRVMDCLTDGTLCDGKTGRFLDLFNGLVKGSGWQAGDVYYVLGDFAAYREARDRAAKDYVDALGWAKKCWINITSSGMFSSDRTINDYAKEIWQLQSLPIE</sequence>